<protein>
    <submittedName>
        <fullName evidence="1">Uncharacterized protein</fullName>
    </submittedName>
</protein>
<organism evidence="1 2">
    <name type="scientific">Anoxybacterium hadale</name>
    <dbReference type="NCBI Taxonomy" id="3408580"/>
    <lineage>
        <taxon>Bacteria</taxon>
        <taxon>Bacillati</taxon>
        <taxon>Bacillota</taxon>
        <taxon>Clostridia</taxon>
        <taxon>Peptostreptococcales</taxon>
        <taxon>Anaerovoracaceae</taxon>
        <taxon>Anoxybacterium</taxon>
    </lineage>
</organism>
<evidence type="ECO:0000313" key="1">
    <source>
        <dbReference type="EMBL" id="QOX64248.1"/>
    </source>
</evidence>
<proteinExistence type="predicted"/>
<keyword evidence="2" id="KW-1185">Reference proteome</keyword>
<accession>A0ACD1AD71</accession>
<reference evidence="1" key="1">
    <citation type="submission" date="2019-08" db="EMBL/GenBank/DDBJ databases">
        <title>Genome sequence of Clostridiales bacterium MT110.</title>
        <authorList>
            <person name="Cao J."/>
        </authorList>
    </citation>
    <scope>NUCLEOTIDE SEQUENCE</scope>
    <source>
        <strain evidence="1">MT110</strain>
    </source>
</reference>
<evidence type="ECO:0000313" key="2">
    <source>
        <dbReference type="Proteomes" id="UP000594014"/>
    </source>
</evidence>
<dbReference type="Proteomes" id="UP000594014">
    <property type="component" value="Chromosome"/>
</dbReference>
<name>A0ACD1AD71_9FIRM</name>
<dbReference type="EMBL" id="CP042469">
    <property type="protein sequence ID" value="QOX64248.1"/>
    <property type="molecule type" value="Genomic_DNA"/>
</dbReference>
<gene>
    <name evidence="1" type="ORF">FRZ06_13315</name>
</gene>
<sequence length="181" mass="20976">MFYMIEIKENDMLYIILGIIMVFLAWMQAAYGKMQKYKNEARTLWIRIDSLLQTRSQYILQLLELADDYGLKAAELLSELFDLGGGYCKSDDREVTSAQAEAATPLIDKLLLLADDSVDMKEDSSYLELKNELKDVEEEIELQSEKYNQFIDLYNRHIETPSLRIQFSILGAPHLKGIHIR</sequence>